<comment type="similarity">
    <text evidence="13">Belongs to the SAT4 family.</text>
</comment>
<keyword evidence="10 16" id="KW-0472">Membrane</keyword>
<dbReference type="GO" id="GO:0005576">
    <property type="term" value="C:extracellular region"/>
    <property type="evidence" value="ECO:0007669"/>
    <property type="project" value="UniProtKB-SubCell"/>
</dbReference>
<protein>
    <recommendedName>
        <fullName evidence="18">CFEM domain-containing protein</fullName>
    </recommendedName>
</protein>
<evidence type="ECO:0000256" key="9">
    <source>
        <dbReference type="ARBA" id="ARBA00022989"/>
    </source>
</evidence>
<evidence type="ECO:0000256" key="13">
    <source>
        <dbReference type="ARBA" id="ARBA00038359"/>
    </source>
</evidence>
<dbReference type="GO" id="GO:0098552">
    <property type="term" value="C:side of membrane"/>
    <property type="evidence" value="ECO:0007669"/>
    <property type="project" value="UniProtKB-KW"/>
</dbReference>
<keyword evidence="11 14" id="KW-1015">Disulfide bond</keyword>
<feature type="disulfide bond" evidence="14">
    <location>
        <begin position="35"/>
        <end position="75"/>
    </location>
</feature>
<keyword evidence="6" id="KW-0325">Glycoprotein</keyword>
<dbReference type="SMART" id="SM00747">
    <property type="entry name" value="CFEM"/>
    <property type="match status" value="1"/>
</dbReference>
<dbReference type="GeneID" id="25302800"/>
<name>A0A0D2HI27_9EURO</name>
<evidence type="ECO:0000256" key="11">
    <source>
        <dbReference type="ARBA" id="ARBA00023157"/>
    </source>
</evidence>
<evidence type="ECO:0000256" key="12">
    <source>
        <dbReference type="ARBA" id="ARBA00023288"/>
    </source>
</evidence>
<keyword evidence="5" id="KW-0964">Secreted</keyword>
<feature type="transmembrane region" description="Helical" evidence="16">
    <location>
        <begin position="262"/>
        <end position="285"/>
    </location>
</feature>
<feature type="domain" description="CFEM" evidence="18">
    <location>
        <begin position="7"/>
        <end position="115"/>
    </location>
</feature>
<evidence type="ECO:0000256" key="10">
    <source>
        <dbReference type="ARBA" id="ARBA00023136"/>
    </source>
</evidence>
<dbReference type="OrthoDB" id="2496787at2759"/>
<evidence type="ECO:0000256" key="2">
    <source>
        <dbReference type="ARBA" id="ARBA00004589"/>
    </source>
</evidence>
<feature type="transmembrane region" description="Helical" evidence="16">
    <location>
        <begin position="335"/>
        <end position="358"/>
    </location>
</feature>
<evidence type="ECO:0000256" key="15">
    <source>
        <dbReference type="SAM" id="MobiDB-lite"/>
    </source>
</evidence>
<evidence type="ECO:0000259" key="18">
    <source>
        <dbReference type="PROSITE" id="PS52012"/>
    </source>
</evidence>
<feature type="chain" id="PRO_5002259625" description="CFEM domain-containing protein" evidence="17">
    <location>
        <begin position="24"/>
        <end position="431"/>
    </location>
</feature>
<evidence type="ECO:0000256" key="3">
    <source>
        <dbReference type="ARBA" id="ARBA00004613"/>
    </source>
</evidence>
<accession>A0A0D2HI27</accession>
<dbReference type="InterPro" id="IPR008427">
    <property type="entry name" value="Extracellular_membr_CFEM_dom"/>
</dbReference>
<feature type="binding site" description="axial binding residue" evidence="14">
    <location>
        <position position="53"/>
    </location>
    <ligand>
        <name>heme</name>
        <dbReference type="ChEBI" id="CHEBI:30413"/>
    </ligand>
    <ligandPart>
        <name>Fe</name>
        <dbReference type="ChEBI" id="CHEBI:18248"/>
    </ligandPart>
</feature>
<dbReference type="Pfam" id="PF20684">
    <property type="entry name" value="Fung_rhodopsin"/>
    <property type="match status" value="1"/>
</dbReference>
<keyword evidence="7 16" id="KW-0812">Transmembrane</keyword>
<dbReference type="Proteomes" id="UP000053029">
    <property type="component" value="Unassembled WGS sequence"/>
</dbReference>
<comment type="subcellular location">
    <subcellularLocation>
        <location evidence="2">Membrane</location>
        <topology evidence="2">Lipid-anchor</topology>
        <topology evidence="2">GPI-anchor</topology>
    </subcellularLocation>
    <subcellularLocation>
        <location evidence="1">Membrane</location>
        <topology evidence="1">Multi-pass membrane protein</topology>
    </subcellularLocation>
    <subcellularLocation>
        <location evidence="3">Secreted</location>
    </subcellularLocation>
</comment>
<keyword evidence="8 17" id="KW-0732">Signal</keyword>
<keyword evidence="9 16" id="KW-1133">Transmembrane helix</keyword>
<dbReference type="Pfam" id="PF05730">
    <property type="entry name" value="CFEM"/>
    <property type="match status" value="1"/>
</dbReference>
<organism evidence="19 20">
    <name type="scientific">Fonsecaea pedrosoi CBS 271.37</name>
    <dbReference type="NCBI Taxonomy" id="1442368"/>
    <lineage>
        <taxon>Eukaryota</taxon>
        <taxon>Fungi</taxon>
        <taxon>Dikarya</taxon>
        <taxon>Ascomycota</taxon>
        <taxon>Pezizomycotina</taxon>
        <taxon>Eurotiomycetes</taxon>
        <taxon>Chaetothyriomycetidae</taxon>
        <taxon>Chaetothyriales</taxon>
        <taxon>Herpotrichiellaceae</taxon>
        <taxon>Fonsecaea</taxon>
    </lineage>
</organism>
<dbReference type="GO" id="GO:0046872">
    <property type="term" value="F:metal ion binding"/>
    <property type="evidence" value="ECO:0007669"/>
    <property type="project" value="UniProtKB-UniRule"/>
</dbReference>
<dbReference type="EMBL" id="KN846970">
    <property type="protein sequence ID" value="KIW84064.1"/>
    <property type="molecule type" value="Genomic_DNA"/>
</dbReference>
<dbReference type="RefSeq" id="XP_013287872.1">
    <property type="nucleotide sequence ID" value="XM_013432418.1"/>
</dbReference>
<dbReference type="PANTHER" id="PTHR33048:SF160">
    <property type="entry name" value="SAT4 FAMILY MEMBRANE PROTEIN"/>
    <property type="match status" value="1"/>
</dbReference>
<keyword evidence="14" id="KW-0479">Metal-binding</keyword>
<feature type="transmembrane region" description="Helical" evidence="16">
    <location>
        <begin position="139"/>
        <end position="161"/>
    </location>
</feature>
<feature type="disulfide bond" evidence="14">
    <location>
        <begin position="58"/>
        <end position="91"/>
    </location>
</feature>
<feature type="transmembrane region" description="Helical" evidence="16">
    <location>
        <begin position="215"/>
        <end position="234"/>
    </location>
</feature>
<feature type="transmembrane region" description="Helical" evidence="16">
    <location>
        <begin position="105"/>
        <end position="127"/>
    </location>
</feature>
<evidence type="ECO:0000256" key="6">
    <source>
        <dbReference type="ARBA" id="ARBA00022622"/>
    </source>
</evidence>
<dbReference type="PROSITE" id="PS52012">
    <property type="entry name" value="CFEM"/>
    <property type="match status" value="1"/>
</dbReference>
<evidence type="ECO:0000256" key="17">
    <source>
        <dbReference type="SAM" id="SignalP"/>
    </source>
</evidence>
<evidence type="ECO:0000256" key="7">
    <source>
        <dbReference type="ARBA" id="ARBA00022692"/>
    </source>
</evidence>
<evidence type="ECO:0000256" key="16">
    <source>
        <dbReference type="SAM" id="Phobius"/>
    </source>
</evidence>
<dbReference type="InterPro" id="IPR052337">
    <property type="entry name" value="SAT4-like"/>
</dbReference>
<evidence type="ECO:0000256" key="4">
    <source>
        <dbReference type="ARBA" id="ARBA00010031"/>
    </source>
</evidence>
<reference evidence="19 20" key="1">
    <citation type="submission" date="2015-01" db="EMBL/GenBank/DDBJ databases">
        <title>The Genome Sequence of Fonsecaea pedrosoi CBS 271.37.</title>
        <authorList>
            <consortium name="The Broad Institute Genomics Platform"/>
            <person name="Cuomo C."/>
            <person name="de Hoog S."/>
            <person name="Gorbushina A."/>
            <person name="Stielow B."/>
            <person name="Teixiera M."/>
            <person name="Abouelleil A."/>
            <person name="Chapman S.B."/>
            <person name="Priest M."/>
            <person name="Young S.K."/>
            <person name="Wortman J."/>
            <person name="Nusbaum C."/>
            <person name="Birren B."/>
        </authorList>
    </citation>
    <scope>NUCLEOTIDE SEQUENCE [LARGE SCALE GENOMIC DNA]</scope>
    <source>
        <strain evidence="19 20">CBS 271.37</strain>
    </source>
</reference>
<dbReference type="InterPro" id="IPR049326">
    <property type="entry name" value="Rhodopsin_dom_fungi"/>
</dbReference>
<feature type="region of interest" description="Disordered" evidence="15">
    <location>
        <begin position="381"/>
        <end position="401"/>
    </location>
</feature>
<feature type="transmembrane region" description="Helical" evidence="16">
    <location>
        <begin position="297"/>
        <end position="315"/>
    </location>
</feature>
<gene>
    <name evidence="19" type="ORF">Z517_03310</name>
</gene>
<evidence type="ECO:0000256" key="5">
    <source>
        <dbReference type="ARBA" id="ARBA00022525"/>
    </source>
</evidence>
<keyword evidence="14" id="KW-0349">Heme</keyword>
<dbReference type="AlphaFoldDB" id="A0A0D2HI27"/>
<evidence type="ECO:0000313" key="20">
    <source>
        <dbReference type="Proteomes" id="UP000053029"/>
    </source>
</evidence>
<feature type="disulfide bond" evidence="14">
    <location>
        <begin position="49"/>
        <end position="56"/>
    </location>
</feature>
<keyword evidence="20" id="KW-1185">Reference proteome</keyword>
<evidence type="ECO:0000313" key="19">
    <source>
        <dbReference type="EMBL" id="KIW84064.1"/>
    </source>
</evidence>
<feature type="disulfide bond" evidence="14">
    <location>
        <begin position="39"/>
        <end position="70"/>
    </location>
</feature>
<dbReference type="VEuPathDB" id="FungiDB:Z517_03310"/>
<sequence length="431" mass="46876">MTMRSFTAIFFLVAATLLAVVRADLESAAALYPKCGLDCTLAGIAQSNCSATDQACICTNQQLAETITVCVAMNCTIKEQLTTKNVSLTACGAPVRDRSSLISGFGAGGGAVALVIYAVRIFAKIIVPAARIGYDDITISIAMLLLVPFSALSVVLASHGYGKDIWTVPFDDITLILKVYFVDEILYLIIISLTKVAIICFYLRIFPEKQFRRVAFGTMALTIAYMVIFVIVSACQCEPVSLAWTSWDGEHEGRCNNENAQAWAAAAVNIALDVVILVMPLRLVMKLNLHWKKKLQIMIMLSVGACVIVVSALRLDTLFMFARSQNLTWDTTAFGYWSCIEMDVGVICACMPAMYSLFKYYFPQILSGTVQGKSKASGVVVSGSRSGARTPGLQFDRRRDDKDGGNDFVRLVDLESVKEERVVGTAPGTAC</sequence>
<dbReference type="PANTHER" id="PTHR33048">
    <property type="entry name" value="PTH11-LIKE INTEGRAL MEMBRANE PROTEIN (AFU_ORTHOLOGUE AFUA_5G11245)"/>
    <property type="match status" value="1"/>
</dbReference>
<comment type="similarity">
    <text evidence="4">Belongs to the RBT5 family.</text>
</comment>
<keyword evidence="12" id="KW-0449">Lipoprotein</keyword>
<evidence type="ECO:0000256" key="8">
    <source>
        <dbReference type="ARBA" id="ARBA00022729"/>
    </source>
</evidence>
<keyword evidence="14" id="KW-0408">Iron</keyword>
<proteinExistence type="inferred from homology"/>
<evidence type="ECO:0000256" key="1">
    <source>
        <dbReference type="ARBA" id="ARBA00004141"/>
    </source>
</evidence>
<dbReference type="HOGENOM" id="CLU_028200_6_3_1"/>
<feature type="signal peptide" evidence="17">
    <location>
        <begin position="1"/>
        <end position="23"/>
    </location>
</feature>
<keyword evidence="6" id="KW-0336">GPI-anchor</keyword>
<evidence type="ECO:0000256" key="14">
    <source>
        <dbReference type="PROSITE-ProRule" id="PRU01356"/>
    </source>
</evidence>
<feature type="transmembrane region" description="Helical" evidence="16">
    <location>
        <begin position="185"/>
        <end position="203"/>
    </location>
</feature>